<proteinExistence type="predicted"/>
<reference evidence="1 2" key="1">
    <citation type="submission" date="2016-06" db="EMBL/GenBank/DDBJ databases">
        <title>Genome sequence of Oerskovia enterophila DSM 43852.</title>
        <authorList>
            <person name="Poehlein A."/>
            <person name="Jag V."/>
            <person name="Bengelsdorf F.R."/>
            <person name="Daniel R."/>
            <person name="Duerre P."/>
        </authorList>
    </citation>
    <scope>NUCLEOTIDE SEQUENCE [LARGE SCALE GENOMIC DNA]</scope>
    <source>
        <strain evidence="1 2">DSM 43852</strain>
    </source>
</reference>
<name>A0ABX2Y814_9CELL</name>
<dbReference type="Proteomes" id="UP000093412">
    <property type="component" value="Unassembled WGS sequence"/>
</dbReference>
<evidence type="ECO:0000313" key="1">
    <source>
        <dbReference type="EMBL" id="OCI31076.1"/>
    </source>
</evidence>
<sequence length="68" mass="7575">MTVPTTPVRPGQVWADNDKRSAGRRVTVVSVGQTHALVETSLLRRTSIRLDRFRPTSTGYRLVKDVAP</sequence>
<accession>A0ABX2Y814</accession>
<comment type="caution">
    <text evidence="1">The sequence shown here is derived from an EMBL/GenBank/DDBJ whole genome shotgun (WGS) entry which is preliminary data.</text>
</comment>
<keyword evidence="2" id="KW-1185">Reference proteome</keyword>
<dbReference type="RefSeq" id="WP_068625830.1">
    <property type="nucleotide sequence ID" value="NZ_MAQA01000024.1"/>
</dbReference>
<protein>
    <submittedName>
        <fullName evidence="1">Uncharacterized protein</fullName>
    </submittedName>
</protein>
<organism evidence="1 2">
    <name type="scientific">Oerskovia enterophila</name>
    <dbReference type="NCBI Taxonomy" id="43678"/>
    <lineage>
        <taxon>Bacteria</taxon>
        <taxon>Bacillati</taxon>
        <taxon>Actinomycetota</taxon>
        <taxon>Actinomycetes</taxon>
        <taxon>Micrococcales</taxon>
        <taxon>Cellulomonadaceae</taxon>
        <taxon>Oerskovia</taxon>
    </lineage>
</organism>
<gene>
    <name evidence="1" type="ORF">OERS_22870</name>
</gene>
<evidence type="ECO:0000313" key="2">
    <source>
        <dbReference type="Proteomes" id="UP000093412"/>
    </source>
</evidence>
<dbReference type="EMBL" id="MAQA01000024">
    <property type="protein sequence ID" value="OCI31076.1"/>
    <property type="molecule type" value="Genomic_DNA"/>
</dbReference>